<protein>
    <submittedName>
        <fullName evidence="1">Uncharacterized protein</fullName>
    </submittedName>
</protein>
<dbReference type="EMBL" id="JAOYFB010000038">
    <property type="protein sequence ID" value="KAK4027574.1"/>
    <property type="molecule type" value="Genomic_DNA"/>
</dbReference>
<dbReference type="Proteomes" id="UP001234178">
    <property type="component" value="Unassembled WGS sequence"/>
</dbReference>
<comment type="caution">
    <text evidence="1">The sequence shown here is derived from an EMBL/GenBank/DDBJ whole genome shotgun (WGS) entry which is preliminary data.</text>
</comment>
<organism evidence="1 2">
    <name type="scientific">Daphnia magna</name>
    <dbReference type="NCBI Taxonomy" id="35525"/>
    <lineage>
        <taxon>Eukaryota</taxon>
        <taxon>Metazoa</taxon>
        <taxon>Ecdysozoa</taxon>
        <taxon>Arthropoda</taxon>
        <taxon>Crustacea</taxon>
        <taxon>Branchiopoda</taxon>
        <taxon>Diplostraca</taxon>
        <taxon>Cladocera</taxon>
        <taxon>Anomopoda</taxon>
        <taxon>Daphniidae</taxon>
        <taxon>Daphnia</taxon>
    </lineage>
</organism>
<evidence type="ECO:0000313" key="1">
    <source>
        <dbReference type="EMBL" id="KAK4027574.1"/>
    </source>
</evidence>
<evidence type="ECO:0000313" key="2">
    <source>
        <dbReference type="Proteomes" id="UP001234178"/>
    </source>
</evidence>
<accession>A0ABR0AR70</accession>
<proteinExistence type="predicted"/>
<sequence length="282" mass="32172">MATAKEQDVYVESEKIGSSELKSRSLVICNNGRLFPYEQQATVYPLTWCVLHVNHLSPSTFTMAQNPAESAASIKNKLKESREKEEECVRNLKENQLQLVQARKEAVDVIYAHQRVVLRLNEEIAQGAEDLVNVQVYYRTEREKMLSGFVGDLLRKIREKEVAENVHVTVPIPDAPKYVVPRHTPTIRCFLPEHLEKPGSYRCTLKIAECEEFMTLTNQDRLELLFTQHRGFGCFLPASVAGHNTLADCPHPRCCNLCKTGDHHQILCGPRSSYKRLLPKEN</sequence>
<gene>
    <name evidence="1" type="ORF">OUZ56_016616</name>
</gene>
<reference evidence="1 2" key="1">
    <citation type="journal article" date="2023" name="Nucleic Acids Res.">
        <title>The hologenome of Daphnia magna reveals possible DNA methylation and microbiome-mediated evolution of the host genome.</title>
        <authorList>
            <person name="Chaturvedi A."/>
            <person name="Li X."/>
            <person name="Dhandapani V."/>
            <person name="Marshall H."/>
            <person name="Kissane S."/>
            <person name="Cuenca-Cambronero M."/>
            <person name="Asole G."/>
            <person name="Calvet F."/>
            <person name="Ruiz-Romero M."/>
            <person name="Marangio P."/>
            <person name="Guigo R."/>
            <person name="Rago D."/>
            <person name="Mirbahai L."/>
            <person name="Eastwood N."/>
            <person name="Colbourne J.K."/>
            <person name="Zhou J."/>
            <person name="Mallon E."/>
            <person name="Orsini L."/>
        </authorList>
    </citation>
    <scope>NUCLEOTIDE SEQUENCE [LARGE SCALE GENOMIC DNA]</scope>
    <source>
        <strain evidence="1">LRV0_1</strain>
    </source>
</reference>
<keyword evidence="2" id="KW-1185">Reference proteome</keyword>
<name>A0ABR0AR70_9CRUS</name>